<dbReference type="Gene3D" id="1.20.1050.10">
    <property type="match status" value="1"/>
</dbReference>
<accession>A0A1Z4BUL8</accession>
<dbReference type="SFLD" id="SFLDG00358">
    <property type="entry name" value="Main_(cytGST)"/>
    <property type="match status" value="1"/>
</dbReference>
<dbReference type="InterPro" id="IPR010987">
    <property type="entry name" value="Glutathione-S-Trfase_C-like"/>
</dbReference>
<feature type="domain" description="GST N-terminal" evidence="3">
    <location>
        <begin position="1"/>
        <end position="80"/>
    </location>
</feature>
<dbReference type="PANTHER" id="PTHR44051:SF8">
    <property type="entry name" value="GLUTATHIONE S-TRANSFERASE GSTA"/>
    <property type="match status" value="1"/>
</dbReference>
<dbReference type="PANTHER" id="PTHR44051">
    <property type="entry name" value="GLUTATHIONE S-TRANSFERASE-RELATED"/>
    <property type="match status" value="1"/>
</dbReference>
<evidence type="ECO:0000313" key="6">
    <source>
        <dbReference type="EMBL" id="POZ51149.1"/>
    </source>
</evidence>
<evidence type="ECO:0000313" key="5">
    <source>
        <dbReference type="EMBL" id="ASF45004.1"/>
    </source>
</evidence>
<evidence type="ECO:0000313" key="8">
    <source>
        <dbReference type="Proteomes" id="UP000237423"/>
    </source>
</evidence>
<dbReference type="InterPro" id="IPR040079">
    <property type="entry name" value="Glutathione_S-Trfase"/>
</dbReference>
<dbReference type="InterPro" id="IPR036249">
    <property type="entry name" value="Thioredoxin-like_sf"/>
</dbReference>
<proteinExistence type="inferred from homology"/>
<dbReference type="Pfam" id="PF13417">
    <property type="entry name" value="GST_N_3"/>
    <property type="match status" value="1"/>
</dbReference>
<evidence type="ECO:0000313" key="7">
    <source>
        <dbReference type="Proteomes" id="UP000197019"/>
    </source>
</evidence>
<dbReference type="PROSITE" id="PS51257">
    <property type="entry name" value="PROKAR_LIPOPROTEIN"/>
    <property type="match status" value="1"/>
</dbReference>
<dbReference type="InterPro" id="IPR004046">
    <property type="entry name" value="GST_C"/>
</dbReference>
<evidence type="ECO:0000256" key="2">
    <source>
        <dbReference type="ARBA" id="ARBA00022679"/>
    </source>
</evidence>
<dbReference type="SFLD" id="SFLDS00019">
    <property type="entry name" value="Glutathione_Transferase_(cytos"/>
    <property type="match status" value="1"/>
</dbReference>
<comment type="similarity">
    <text evidence="1">Belongs to the GST superfamily.</text>
</comment>
<evidence type="ECO:0000256" key="1">
    <source>
        <dbReference type="ARBA" id="ARBA00007409"/>
    </source>
</evidence>
<evidence type="ECO:0000259" key="4">
    <source>
        <dbReference type="PROSITE" id="PS50405"/>
    </source>
</evidence>
<dbReference type="PROSITE" id="PS50405">
    <property type="entry name" value="GST_CTER"/>
    <property type="match status" value="1"/>
</dbReference>
<reference evidence="5 7" key="1">
    <citation type="submission" date="2017-06" db="EMBL/GenBank/DDBJ databases">
        <title>Genome Sequencing of the methanotroph Methylovulum psychrotolerants str. HV10-M2 isolated from a high-altitude environment.</title>
        <authorList>
            <person name="Mateos-Rivera A."/>
        </authorList>
    </citation>
    <scope>NUCLEOTIDE SEQUENCE [LARGE SCALE GENOMIC DNA]</scope>
    <source>
        <strain evidence="5 7">HV10_M2</strain>
    </source>
</reference>
<feature type="domain" description="GST C-terminal" evidence="4">
    <location>
        <begin position="85"/>
        <end position="208"/>
    </location>
</feature>
<dbReference type="AlphaFoldDB" id="A0A1Z4BUL8"/>
<dbReference type="SUPFAM" id="SSF52833">
    <property type="entry name" value="Thioredoxin-like"/>
    <property type="match status" value="1"/>
</dbReference>
<organism evidence="5 7">
    <name type="scientific">Methylovulum psychrotolerans</name>
    <dbReference type="NCBI Taxonomy" id="1704499"/>
    <lineage>
        <taxon>Bacteria</taxon>
        <taxon>Pseudomonadati</taxon>
        <taxon>Pseudomonadota</taxon>
        <taxon>Gammaproteobacteria</taxon>
        <taxon>Methylococcales</taxon>
        <taxon>Methylococcaceae</taxon>
        <taxon>Methylovulum</taxon>
    </lineage>
</organism>
<dbReference type="OrthoDB" id="9797500at2"/>
<dbReference type="EMBL" id="PGFZ01000007">
    <property type="protein sequence ID" value="POZ51149.1"/>
    <property type="molecule type" value="Genomic_DNA"/>
</dbReference>
<dbReference type="KEGG" id="mpsy:CEK71_02380"/>
<reference evidence="6 8" key="2">
    <citation type="submission" date="2017-11" db="EMBL/GenBank/DDBJ databases">
        <title>Draft Genome Sequence of Methylobacter psychrotolerans Sph1T, an Obligate Methanotroph from Low-Temperature Environments.</title>
        <authorList>
            <person name="Oshkin I.Y."/>
            <person name="Miroshnikov K."/>
            <person name="Belova S.E."/>
            <person name="Korzhenkov A."/>
            <person name="Toshchakov S.V."/>
            <person name="Dedysh S.N."/>
        </authorList>
    </citation>
    <scope>NUCLEOTIDE SEQUENCE [LARGE SCALE GENOMIC DNA]</scope>
    <source>
        <strain evidence="6 8">Sph1</strain>
    </source>
</reference>
<dbReference type="PROSITE" id="PS50404">
    <property type="entry name" value="GST_NTER"/>
    <property type="match status" value="1"/>
</dbReference>
<dbReference type="Pfam" id="PF00043">
    <property type="entry name" value="GST_C"/>
    <property type="match status" value="1"/>
</dbReference>
<gene>
    <name evidence="6" type="ORF">AADEFJLK_03108</name>
    <name evidence="5" type="ORF">CEK71_02380</name>
</gene>
<dbReference type="Gene3D" id="3.40.30.10">
    <property type="entry name" value="Glutaredoxin"/>
    <property type="match status" value="1"/>
</dbReference>
<keyword evidence="2 5" id="KW-0808">Transferase</keyword>
<dbReference type="RefSeq" id="WP_088617887.1">
    <property type="nucleotide sequence ID" value="NZ_CP022129.1"/>
</dbReference>
<dbReference type="GO" id="GO:0016740">
    <property type="term" value="F:transferase activity"/>
    <property type="evidence" value="ECO:0007669"/>
    <property type="project" value="UniProtKB-KW"/>
</dbReference>
<dbReference type="Proteomes" id="UP000237423">
    <property type="component" value="Unassembled WGS sequence"/>
</dbReference>
<keyword evidence="7" id="KW-1185">Reference proteome</keyword>
<dbReference type="SFLD" id="SFLDG01150">
    <property type="entry name" value="Main.1:_Beta-like"/>
    <property type="match status" value="1"/>
</dbReference>
<dbReference type="SUPFAM" id="SSF47616">
    <property type="entry name" value="GST C-terminal domain-like"/>
    <property type="match status" value="1"/>
</dbReference>
<dbReference type="EMBL" id="CP022129">
    <property type="protein sequence ID" value="ASF45004.1"/>
    <property type="molecule type" value="Genomic_DNA"/>
</dbReference>
<dbReference type="FunFam" id="3.40.30.10:FF:000039">
    <property type="entry name" value="Glutathione S-transferase domain"/>
    <property type="match status" value="1"/>
</dbReference>
<dbReference type="InterPro" id="IPR004045">
    <property type="entry name" value="Glutathione_S-Trfase_N"/>
</dbReference>
<protein>
    <submittedName>
        <fullName evidence="5 6">Glutathione S-transferase</fullName>
    </submittedName>
</protein>
<name>A0A1Z4BUL8_9GAMM</name>
<sequence length="208" mass="23341">MKLYHFPISPNSRRVIAVLHHLGLACDLHALDLVKGEHLQADFLALNPNHMIPTLVDGDFVLWESNAIMQYLCSKVPDNSLLPADPKVHADITRWQFWQTAHFGRACGVFIFENILRNAFNLGEPDAQELAKATENFHRFAKVLDGHLAGRAWLVGDTFTLADFSIASFLELTALAKYPVEGYTEIARWYSAIEQIPAWQSSAPAKIS</sequence>
<evidence type="ECO:0000259" key="3">
    <source>
        <dbReference type="PROSITE" id="PS50404"/>
    </source>
</evidence>
<dbReference type="Proteomes" id="UP000197019">
    <property type="component" value="Chromosome"/>
</dbReference>
<dbReference type="InterPro" id="IPR036282">
    <property type="entry name" value="Glutathione-S-Trfase_C_sf"/>
</dbReference>